<reference evidence="6" key="1">
    <citation type="submission" date="2020-12" db="EMBL/GenBank/DDBJ databases">
        <title>Clostridium thailandense sp. nov., a novel acetogenic bacterium isolated from peat land soil in Thailand.</title>
        <authorList>
            <person name="Chaikitkaew S."/>
            <person name="Birkeland N.K."/>
        </authorList>
    </citation>
    <scope>NUCLEOTIDE SEQUENCE</scope>
    <source>
        <strain evidence="6">PL3</strain>
    </source>
</reference>
<protein>
    <recommendedName>
        <fullName evidence="5">Ribosomal protein L11 methyltransferase</fullName>
        <shortName evidence="5">L11 Mtase</shortName>
        <ecNumber evidence="5">2.1.1.-</ecNumber>
    </recommendedName>
</protein>
<dbReference type="PIRSF" id="PIRSF000401">
    <property type="entry name" value="RPL11_MTase"/>
    <property type="match status" value="1"/>
</dbReference>
<evidence type="ECO:0000256" key="3">
    <source>
        <dbReference type="ARBA" id="ARBA00022679"/>
    </source>
</evidence>
<dbReference type="InterPro" id="IPR050078">
    <property type="entry name" value="Ribosomal_L11_MeTrfase_PrmA"/>
</dbReference>
<comment type="catalytic activity">
    <reaction evidence="5">
        <text>L-lysyl-[protein] + 3 S-adenosyl-L-methionine = N(6),N(6),N(6)-trimethyl-L-lysyl-[protein] + 3 S-adenosyl-L-homocysteine + 3 H(+)</text>
        <dbReference type="Rhea" id="RHEA:54192"/>
        <dbReference type="Rhea" id="RHEA-COMP:9752"/>
        <dbReference type="Rhea" id="RHEA-COMP:13826"/>
        <dbReference type="ChEBI" id="CHEBI:15378"/>
        <dbReference type="ChEBI" id="CHEBI:29969"/>
        <dbReference type="ChEBI" id="CHEBI:57856"/>
        <dbReference type="ChEBI" id="CHEBI:59789"/>
        <dbReference type="ChEBI" id="CHEBI:61961"/>
    </reaction>
</comment>
<dbReference type="NCBIfam" id="TIGR00406">
    <property type="entry name" value="prmA"/>
    <property type="match status" value="1"/>
</dbReference>
<keyword evidence="2 5" id="KW-0489">Methyltransferase</keyword>
<dbReference type="EMBL" id="JAEEGC010000037">
    <property type="protein sequence ID" value="MBV7273030.1"/>
    <property type="molecule type" value="Genomic_DNA"/>
</dbReference>
<sequence length="311" mass="34981">MDKEWIEVTIVTSSEAVEAVSGILYNTGVKGVSIEDPEDIEFKKKHPGDWDYFDETLLDVRDGAIIKGYYKEDEKFDEYLKYIEDSVNNLEQFGIDKGKGLITANKVNEEDWENNWKKYYKPTKIGERIVVKPIWENYDVKEDELIVELDPGMAFGTGTHETTRMCIKALERYVKPESTVFDIGTGSGILAITAAKLKAKEVIGVDLDPVAVKSAQENVKYNNIDNIKIMHGNLMEVVEGKADIVIANIIADVIIFLTEGVKNFIIPGGLFISSGIIKDRKDDVIKKLEECGFKIEEVNVDGEWVCIVAKN</sequence>
<feature type="binding site" evidence="5">
    <location>
        <position position="206"/>
    </location>
    <ligand>
        <name>S-adenosyl-L-methionine</name>
        <dbReference type="ChEBI" id="CHEBI:59789"/>
    </ligand>
</feature>
<keyword evidence="7" id="KW-1185">Reference proteome</keyword>
<accession>A0A949TIR4</accession>
<evidence type="ECO:0000256" key="4">
    <source>
        <dbReference type="ARBA" id="ARBA00022691"/>
    </source>
</evidence>
<keyword evidence="4 5" id="KW-0949">S-adenosyl-L-methionine</keyword>
<dbReference type="PANTHER" id="PTHR43648">
    <property type="entry name" value="ELECTRON TRANSFER FLAVOPROTEIN BETA SUBUNIT LYSINE METHYLTRANSFERASE"/>
    <property type="match status" value="1"/>
</dbReference>
<keyword evidence="3 5" id="KW-0808">Transferase</keyword>
<keyword evidence="1 5" id="KW-0963">Cytoplasm</keyword>
<comment type="caution">
    <text evidence="6">The sequence shown here is derived from an EMBL/GenBank/DDBJ whole genome shotgun (WGS) entry which is preliminary data.</text>
</comment>
<dbReference type="Proteomes" id="UP000694308">
    <property type="component" value="Unassembled WGS sequence"/>
</dbReference>
<proteinExistence type="inferred from homology"/>
<dbReference type="HAMAP" id="MF_00735">
    <property type="entry name" value="Methyltr_PrmA"/>
    <property type="match status" value="1"/>
</dbReference>
<dbReference type="CDD" id="cd02440">
    <property type="entry name" value="AdoMet_MTases"/>
    <property type="match status" value="1"/>
</dbReference>
<dbReference type="InterPro" id="IPR004498">
    <property type="entry name" value="Ribosomal_PrmA_MeTrfase"/>
</dbReference>
<evidence type="ECO:0000313" key="6">
    <source>
        <dbReference type="EMBL" id="MBV7273030.1"/>
    </source>
</evidence>
<keyword evidence="6" id="KW-0687">Ribonucleoprotein</keyword>
<dbReference type="RefSeq" id="WP_218320061.1">
    <property type="nucleotide sequence ID" value="NZ_JAEEGC010000037.1"/>
</dbReference>
<dbReference type="PANTHER" id="PTHR43648:SF1">
    <property type="entry name" value="ELECTRON TRANSFER FLAVOPROTEIN BETA SUBUNIT LYSINE METHYLTRANSFERASE"/>
    <property type="match status" value="1"/>
</dbReference>
<feature type="binding site" evidence="5">
    <location>
        <position position="163"/>
    </location>
    <ligand>
        <name>S-adenosyl-L-methionine</name>
        <dbReference type="ChEBI" id="CHEBI:59789"/>
    </ligand>
</feature>
<organism evidence="6 7">
    <name type="scientific">Clostridium thailandense</name>
    <dbReference type="NCBI Taxonomy" id="2794346"/>
    <lineage>
        <taxon>Bacteria</taxon>
        <taxon>Bacillati</taxon>
        <taxon>Bacillota</taxon>
        <taxon>Clostridia</taxon>
        <taxon>Eubacteriales</taxon>
        <taxon>Clostridiaceae</taxon>
        <taxon>Clostridium</taxon>
    </lineage>
</organism>
<dbReference type="GO" id="GO:0032259">
    <property type="term" value="P:methylation"/>
    <property type="evidence" value="ECO:0007669"/>
    <property type="project" value="UniProtKB-KW"/>
</dbReference>
<dbReference type="GO" id="GO:0005840">
    <property type="term" value="C:ribosome"/>
    <property type="evidence" value="ECO:0007669"/>
    <property type="project" value="UniProtKB-KW"/>
</dbReference>
<dbReference type="Pfam" id="PF06325">
    <property type="entry name" value="PrmA"/>
    <property type="match status" value="1"/>
</dbReference>
<dbReference type="AlphaFoldDB" id="A0A949TIR4"/>
<dbReference type="EC" id="2.1.1.-" evidence="5"/>
<evidence type="ECO:0000256" key="1">
    <source>
        <dbReference type="ARBA" id="ARBA00022490"/>
    </source>
</evidence>
<keyword evidence="6" id="KW-0689">Ribosomal protein</keyword>
<feature type="binding site" evidence="5">
    <location>
        <position position="184"/>
    </location>
    <ligand>
        <name>S-adenosyl-L-methionine</name>
        <dbReference type="ChEBI" id="CHEBI:59789"/>
    </ligand>
</feature>
<name>A0A949TIR4_9CLOT</name>
<evidence type="ECO:0000256" key="2">
    <source>
        <dbReference type="ARBA" id="ARBA00022603"/>
    </source>
</evidence>
<comment type="function">
    <text evidence="5">Methylates ribosomal protein L11.</text>
</comment>
<dbReference type="GO" id="GO:0008276">
    <property type="term" value="F:protein methyltransferase activity"/>
    <property type="evidence" value="ECO:0007669"/>
    <property type="project" value="UniProtKB-UniRule"/>
</dbReference>
<comment type="subcellular location">
    <subcellularLocation>
        <location evidence="5">Cytoplasm</location>
    </subcellularLocation>
</comment>
<dbReference type="GO" id="GO:0005737">
    <property type="term" value="C:cytoplasm"/>
    <property type="evidence" value="ECO:0007669"/>
    <property type="project" value="UniProtKB-SubCell"/>
</dbReference>
<comment type="similarity">
    <text evidence="5">Belongs to the methyltransferase superfamily. PrmA family.</text>
</comment>
<evidence type="ECO:0000256" key="5">
    <source>
        <dbReference type="HAMAP-Rule" id="MF_00735"/>
    </source>
</evidence>
<feature type="binding site" evidence="5">
    <location>
        <position position="248"/>
    </location>
    <ligand>
        <name>S-adenosyl-L-methionine</name>
        <dbReference type="ChEBI" id="CHEBI:59789"/>
    </ligand>
</feature>
<evidence type="ECO:0000313" key="7">
    <source>
        <dbReference type="Proteomes" id="UP000694308"/>
    </source>
</evidence>
<gene>
    <name evidence="5 6" type="primary">prmA</name>
    <name evidence="6" type="ORF">I6U48_08910</name>
</gene>